<keyword evidence="1" id="KW-0732">Signal</keyword>
<feature type="signal peptide" evidence="1">
    <location>
        <begin position="1"/>
        <end position="28"/>
    </location>
</feature>
<reference evidence="2 3" key="1">
    <citation type="submission" date="2013-02" db="EMBL/GenBank/DDBJ databases">
        <title>The Genome Sequence of Acinetobacter parvus NIPH 1103.</title>
        <authorList>
            <consortium name="The Broad Institute Genome Sequencing Platform"/>
            <consortium name="The Broad Institute Genome Sequencing Center for Infectious Disease"/>
            <person name="Cerqueira G."/>
            <person name="Feldgarden M."/>
            <person name="Courvalin P."/>
            <person name="Perichon B."/>
            <person name="Grillot-Courvalin C."/>
            <person name="Clermont D."/>
            <person name="Rocha E."/>
            <person name="Yoon E.-J."/>
            <person name="Nemec A."/>
            <person name="Walker B."/>
            <person name="Young S.K."/>
            <person name="Zeng Q."/>
            <person name="Gargeya S."/>
            <person name="Fitzgerald M."/>
            <person name="Haas B."/>
            <person name="Abouelleil A."/>
            <person name="Alvarado L."/>
            <person name="Arachchi H.M."/>
            <person name="Berlin A.M."/>
            <person name="Chapman S.B."/>
            <person name="Dewar J."/>
            <person name="Goldberg J."/>
            <person name="Griggs A."/>
            <person name="Gujja S."/>
            <person name="Hansen M."/>
            <person name="Howarth C."/>
            <person name="Imamovic A."/>
            <person name="Larimer J."/>
            <person name="McCowan C."/>
            <person name="Murphy C."/>
            <person name="Neiman D."/>
            <person name="Pearson M."/>
            <person name="Priest M."/>
            <person name="Roberts A."/>
            <person name="Saif S."/>
            <person name="Shea T."/>
            <person name="Sisk P."/>
            <person name="Sykes S."/>
            <person name="Wortman J."/>
            <person name="Nusbaum C."/>
            <person name="Birren B."/>
        </authorList>
    </citation>
    <scope>NUCLEOTIDE SEQUENCE [LARGE SCALE GENOMIC DNA]</scope>
    <source>
        <strain evidence="2 3">NIPH 1103</strain>
    </source>
</reference>
<dbReference type="PATRIC" id="fig|1217671.3.peg.2522"/>
<comment type="caution">
    <text evidence="2">The sequence shown here is derived from an EMBL/GenBank/DDBJ whole genome shotgun (WGS) entry which is preliminary data.</text>
</comment>
<evidence type="ECO:0000313" key="2">
    <source>
        <dbReference type="EMBL" id="ENU32580.1"/>
    </source>
</evidence>
<name>N8Q289_9GAMM</name>
<proteinExistence type="predicted"/>
<evidence type="ECO:0000313" key="3">
    <source>
        <dbReference type="Proteomes" id="UP000018426"/>
    </source>
</evidence>
<evidence type="ECO:0008006" key="4">
    <source>
        <dbReference type="Google" id="ProtNLM"/>
    </source>
</evidence>
<dbReference type="Proteomes" id="UP000018426">
    <property type="component" value="Unassembled WGS sequence"/>
</dbReference>
<protein>
    <recommendedName>
        <fullName evidence="4">PilC beta-propeller domain-containing protein</fullName>
    </recommendedName>
</protein>
<accession>N8Q289</accession>
<gene>
    <name evidence="2" type="ORF">F989_02564</name>
</gene>
<evidence type="ECO:0000256" key="1">
    <source>
        <dbReference type="SAM" id="SignalP"/>
    </source>
</evidence>
<sequence>MTTLHTVSFQKTVLASLIGLCLSQSVFALQEISDAGLSETTGEGIALLPENFAMQFNGTDDTVGAGYIRYIPVGPLTTTAQDTNKDGSVNAFDHSVGKADLYLYGVTLGQSKKDYGVGRTSADWGAAFGGISTSPNANDFGRPITSWGSAENPWLVKVATEQNVPDFAAATPTATSSGSVSYLMLEAPLYSANVAGLSAAEKSAYNLKMGFWADAFVRDQNKAEGNADQFNLGQFYNTTAAAGSRANRLRMQAVWDGLGINGTSLKFFQTLNGATNTGGMSTSYNNTLGMAGVVRLNSGDGATLRATYTNPNTPSQMISSGANAIRTEGAWTMLNTTTYGCGNASQDFSTTACEYRFRSQSVQDKFNADSVWKAPVVSSVLRLSTQEIADGTPNLATPALGGAMPTFNSSEGVYLYNPNINLVLGALYQPLTFGVAADGNNLVMELARIPNKESIYKKIYTNYNDSNPATNGGYTGSTCNIYQCGNNGLAGYQGNNATHSSITIGSTVYDSATNTQVAYSGLSAVGVSFGILQDNTLLASTAPKNYTRYQDQQRKARLREFNWTDQYRVVRTGDPFNDELKYDPYTGAQDCTNGFFGSNCTRTANNNGTTQTLGSRSVYVAKGTHFDWVYRTNGDADNPAFFVPGTDAENTANGAYTNTQIATGNDTSTTERDYTNRAAQAANTNWDTRTSATANKPNWANSTISSALVGGFTLMDVPNVATINTSPANNFGSAAIDGLLIQHMKITTKGL</sequence>
<dbReference type="HOGENOM" id="CLU_015757_0_0_6"/>
<dbReference type="RefSeq" id="WP_004675062.1">
    <property type="nucleotide sequence ID" value="NZ_KB849218.1"/>
</dbReference>
<dbReference type="EMBL" id="APOL01000042">
    <property type="protein sequence ID" value="ENU32580.1"/>
    <property type="molecule type" value="Genomic_DNA"/>
</dbReference>
<feature type="chain" id="PRO_5004130031" description="PilC beta-propeller domain-containing protein" evidence="1">
    <location>
        <begin position="29"/>
        <end position="751"/>
    </location>
</feature>
<organism evidence="2 3">
    <name type="scientific">Acinetobacter parvus NIPH 1103</name>
    <dbReference type="NCBI Taxonomy" id="1217671"/>
    <lineage>
        <taxon>Bacteria</taxon>
        <taxon>Pseudomonadati</taxon>
        <taxon>Pseudomonadota</taxon>
        <taxon>Gammaproteobacteria</taxon>
        <taxon>Moraxellales</taxon>
        <taxon>Moraxellaceae</taxon>
        <taxon>Acinetobacter</taxon>
    </lineage>
</organism>
<dbReference type="AlphaFoldDB" id="N8Q289"/>